<evidence type="ECO:0000313" key="13">
    <source>
        <dbReference type="Proteomes" id="UP000626026"/>
    </source>
</evidence>
<accession>A0ABR7RKI9</accession>
<dbReference type="PROSITE" id="PS50035">
    <property type="entry name" value="PLD"/>
    <property type="match status" value="2"/>
</dbReference>
<dbReference type="Pfam" id="PF00614">
    <property type="entry name" value="PLDc"/>
    <property type="match status" value="1"/>
</dbReference>
<proteinExistence type="predicted"/>
<dbReference type="InterPro" id="IPR025202">
    <property type="entry name" value="PLD-like_dom"/>
</dbReference>
<evidence type="ECO:0000256" key="6">
    <source>
        <dbReference type="ARBA" id="ARBA00022737"/>
    </source>
</evidence>
<organism evidence="12 13">
    <name type="scientific">Teichococcus aerophilus</name>
    <dbReference type="NCBI Taxonomy" id="1224513"/>
    <lineage>
        <taxon>Bacteria</taxon>
        <taxon>Pseudomonadati</taxon>
        <taxon>Pseudomonadota</taxon>
        <taxon>Alphaproteobacteria</taxon>
        <taxon>Acetobacterales</taxon>
        <taxon>Roseomonadaceae</taxon>
        <taxon>Roseomonas</taxon>
    </lineage>
</organism>
<evidence type="ECO:0000256" key="4">
    <source>
        <dbReference type="ARBA" id="ARBA00018392"/>
    </source>
</evidence>
<keyword evidence="6" id="KW-0677">Repeat</keyword>
<dbReference type="InterPro" id="IPR015679">
    <property type="entry name" value="PLipase_D_fam"/>
</dbReference>
<dbReference type="CDD" id="cd09140">
    <property type="entry name" value="PLDc_vPLD1_2_like_bac_1"/>
    <property type="match status" value="1"/>
</dbReference>
<evidence type="ECO:0000313" key="12">
    <source>
        <dbReference type="EMBL" id="MBC9207077.1"/>
    </source>
</evidence>
<evidence type="ECO:0000256" key="8">
    <source>
        <dbReference type="ARBA" id="ARBA00023098"/>
    </source>
</evidence>
<evidence type="ECO:0000256" key="10">
    <source>
        <dbReference type="SAM" id="MobiDB-lite"/>
    </source>
</evidence>
<comment type="function">
    <text evidence="2">Could be a virulence factor.</text>
</comment>
<dbReference type="SUPFAM" id="SSF56024">
    <property type="entry name" value="Phospholipase D/nuclease"/>
    <property type="match status" value="2"/>
</dbReference>
<name>A0ABR7RKI9_9PROT</name>
<evidence type="ECO:0000256" key="5">
    <source>
        <dbReference type="ARBA" id="ARBA00022525"/>
    </source>
</evidence>
<evidence type="ECO:0000256" key="9">
    <source>
        <dbReference type="ARBA" id="ARBA00029594"/>
    </source>
</evidence>
<dbReference type="RefSeq" id="WP_187784246.1">
    <property type="nucleotide sequence ID" value="NZ_JACTVA010000013.1"/>
</dbReference>
<feature type="domain" description="PLD phosphodiesterase" evidence="11">
    <location>
        <begin position="352"/>
        <end position="374"/>
    </location>
</feature>
<protein>
    <recommendedName>
        <fullName evidence="4">Phospholipase D</fullName>
    </recommendedName>
    <alternativeName>
        <fullName evidence="9">Choline phosphatase</fullName>
    </alternativeName>
</protein>
<keyword evidence="5" id="KW-0964">Secreted</keyword>
<reference evidence="12 13" key="1">
    <citation type="journal article" date="2013" name="Int. J. Syst. Evol. Microbiol.">
        <title>Roseomonas aerophila sp. nov., isolated from air.</title>
        <authorList>
            <person name="Kim S.J."/>
            <person name="Weon H.Y."/>
            <person name="Ahn J.H."/>
            <person name="Hong S.B."/>
            <person name="Seok S.J."/>
            <person name="Whang K.S."/>
            <person name="Kwon S.W."/>
        </authorList>
    </citation>
    <scope>NUCLEOTIDE SEQUENCE [LARGE SCALE GENOMIC DNA]</scope>
    <source>
        <strain evidence="12 13">NBRC 108923</strain>
    </source>
</reference>
<dbReference type="PANTHER" id="PTHR18896">
    <property type="entry name" value="PHOSPHOLIPASE D"/>
    <property type="match status" value="1"/>
</dbReference>
<dbReference type="InterPro" id="IPR001736">
    <property type="entry name" value="PLipase_D/transphosphatidylase"/>
</dbReference>
<dbReference type="CDD" id="cd09143">
    <property type="entry name" value="PLDc_vPLD1_2_like_bac_2"/>
    <property type="match status" value="1"/>
</dbReference>
<comment type="subcellular location">
    <subcellularLocation>
        <location evidence="3">Secreted</location>
    </subcellularLocation>
</comment>
<keyword evidence="8" id="KW-0443">Lipid metabolism</keyword>
<dbReference type="Gene3D" id="3.30.870.10">
    <property type="entry name" value="Endonuclease Chain A"/>
    <property type="match status" value="2"/>
</dbReference>
<sequence length="491" mass="55059">MASPPRPASLLRPGDNCWRVEHAGKLAVIVDADEYFRIARAAMLAARHRILLIGWDFDARIHLGVGSQDEAPGQLGEFILWLVKNRPELNVYLLRWDLGAVKTVFRGSTILTLARWMWHSRIHTKLDGAHPTGASHHQKIVVLDDQTAFCGGIDMTGERWDTREHRDQDPQRVNPGGKPYQPWHDATTALEGQAAVALGELAMDRWHAAGGRRLPPIPSGNRCWPEALAPQFENVEVAVARSYPEMPDRPAVREVEQLHLDLIASARRCIYAESQYFASRRIAEAIARRLREPDGPEIVLINPVSAQGWLEPLAMDTARARLHEALRRLDTTGRRFRLYHPFTADGEAIYCHAKIMIVDDRVLRIGSSNLNNRSMRLDTECDVAIDAGERARPDLSARILGTRDDLLAEHLGVPKQAVADAIAAEGSLIGAIEALRGPGRSLRPYEEPDLNAVEAWLADHEVLDPEGPEEMFEALSRRGLFRGRLRRLKPW</sequence>
<dbReference type="PANTHER" id="PTHR18896:SF76">
    <property type="entry name" value="PHOSPHOLIPASE"/>
    <property type="match status" value="1"/>
</dbReference>
<evidence type="ECO:0000259" key="11">
    <source>
        <dbReference type="PROSITE" id="PS50035"/>
    </source>
</evidence>
<evidence type="ECO:0000256" key="1">
    <source>
        <dbReference type="ARBA" id="ARBA00000798"/>
    </source>
</evidence>
<comment type="catalytic activity">
    <reaction evidence="1">
        <text>a 1,2-diacyl-sn-glycero-3-phosphocholine + H2O = a 1,2-diacyl-sn-glycero-3-phosphate + choline + H(+)</text>
        <dbReference type="Rhea" id="RHEA:14445"/>
        <dbReference type="ChEBI" id="CHEBI:15354"/>
        <dbReference type="ChEBI" id="CHEBI:15377"/>
        <dbReference type="ChEBI" id="CHEBI:15378"/>
        <dbReference type="ChEBI" id="CHEBI:57643"/>
        <dbReference type="ChEBI" id="CHEBI:58608"/>
        <dbReference type="EC" id="3.1.4.4"/>
    </reaction>
</comment>
<feature type="region of interest" description="Disordered" evidence="10">
    <location>
        <begin position="161"/>
        <end position="180"/>
    </location>
</feature>
<keyword evidence="7" id="KW-0378">Hydrolase</keyword>
<dbReference type="Proteomes" id="UP000626026">
    <property type="component" value="Unassembled WGS sequence"/>
</dbReference>
<keyword evidence="13" id="KW-1185">Reference proteome</keyword>
<evidence type="ECO:0000256" key="2">
    <source>
        <dbReference type="ARBA" id="ARBA00003145"/>
    </source>
</evidence>
<feature type="compositionally biased region" description="Basic and acidic residues" evidence="10">
    <location>
        <begin position="161"/>
        <end position="170"/>
    </location>
</feature>
<dbReference type="SMART" id="SM00155">
    <property type="entry name" value="PLDc"/>
    <property type="match status" value="2"/>
</dbReference>
<feature type="domain" description="PLD phosphodiesterase" evidence="11">
    <location>
        <begin position="132"/>
        <end position="159"/>
    </location>
</feature>
<gene>
    <name evidence="12" type="ORF">IBL26_09555</name>
</gene>
<dbReference type="EMBL" id="JACTVA010000013">
    <property type="protein sequence ID" value="MBC9207077.1"/>
    <property type="molecule type" value="Genomic_DNA"/>
</dbReference>
<evidence type="ECO:0000256" key="7">
    <source>
        <dbReference type="ARBA" id="ARBA00022801"/>
    </source>
</evidence>
<evidence type="ECO:0000256" key="3">
    <source>
        <dbReference type="ARBA" id="ARBA00004613"/>
    </source>
</evidence>
<comment type="caution">
    <text evidence="12">The sequence shown here is derived from an EMBL/GenBank/DDBJ whole genome shotgun (WGS) entry which is preliminary data.</text>
</comment>
<dbReference type="Pfam" id="PF13091">
    <property type="entry name" value="PLDc_2"/>
    <property type="match status" value="1"/>
</dbReference>